<dbReference type="AlphaFoldDB" id="A0A0M3I9M3"/>
<dbReference type="Proteomes" id="UP000036681">
    <property type="component" value="Unplaced"/>
</dbReference>
<evidence type="ECO:0000313" key="2">
    <source>
        <dbReference type="WBParaSite" id="ALUE_0001417801-mRNA-1"/>
    </source>
</evidence>
<sequence>MLSIRCIIPLNVVSFFFAGHRFIENYENDHYVSIYLY</sequence>
<evidence type="ECO:0000313" key="1">
    <source>
        <dbReference type="Proteomes" id="UP000036681"/>
    </source>
</evidence>
<reference evidence="2" key="1">
    <citation type="submission" date="2017-02" db="UniProtKB">
        <authorList>
            <consortium name="WormBaseParasite"/>
        </authorList>
    </citation>
    <scope>IDENTIFICATION</scope>
</reference>
<name>A0A0M3I9M3_ASCLU</name>
<keyword evidence="1" id="KW-1185">Reference proteome</keyword>
<protein>
    <submittedName>
        <fullName evidence="2">Uncharacterized protein</fullName>
    </submittedName>
</protein>
<organism evidence="1 2">
    <name type="scientific">Ascaris lumbricoides</name>
    <name type="common">Giant roundworm</name>
    <dbReference type="NCBI Taxonomy" id="6252"/>
    <lineage>
        <taxon>Eukaryota</taxon>
        <taxon>Metazoa</taxon>
        <taxon>Ecdysozoa</taxon>
        <taxon>Nematoda</taxon>
        <taxon>Chromadorea</taxon>
        <taxon>Rhabditida</taxon>
        <taxon>Spirurina</taxon>
        <taxon>Ascaridomorpha</taxon>
        <taxon>Ascaridoidea</taxon>
        <taxon>Ascarididae</taxon>
        <taxon>Ascaris</taxon>
    </lineage>
</organism>
<accession>A0A0M3I9M3</accession>
<dbReference type="WBParaSite" id="ALUE_0001417801-mRNA-1">
    <property type="protein sequence ID" value="ALUE_0001417801-mRNA-1"/>
    <property type="gene ID" value="ALUE_0001417801"/>
</dbReference>
<proteinExistence type="predicted"/>